<keyword evidence="7" id="KW-1185">Reference proteome</keyword>
<dbReference type="SUPFAM" id="SSF47413">
    <property type="entry name" value="lambda repressor-like DNA-binding domains"/>
    <property type="match status" value="1"/>
</dbReference>
<evidence type="ECO:0000256" key="4">
    <source>
        <dbReference type="ARBA" id="ARBA00023163"/>
    </source>
</evidence>
<dbReference type="SUPFAM" id="SSF53822">
    <property type="entry name" value="Periplasmic binding protein-like I"/>
    <property type="match status" value="1"/>
</dbReference>
<evidence type="ECO:0000259" key="5">
    <source>
        <dbReference type="PROSITE" id="PS50932"/>
    </source>
</evidence>
<dbReference type="SMART" id="SM00354">
    <property type="entry name" value="HTH_LACI"/>
    <property type="match status" value="1"/>
</dbReference>
<dbReference type="AlphaFoldDB" id="A0A0R2F468"/>
<dbReference type="Pfam" id="PF00356">
    <property type="entry name" value="LacI"/>
    <property type="match status" value="1"/>
</dbReference>
<evidence type="ECO:0000256" key="1">
    <source>
        <dbReference type="ARBA" id="ARBA00022491"/>
    </source>
</evidence>
<dbReference type="PROSITE" id="PS50932">
    <property type="entry name" value="HTH_LACI_2"/>
    <property type="match status" value="1"/>
</dbReference>
<dbReference type="EMBL" id="AYZJ01000028">
    <property type="protein sequence ID" value="KRN23263.1"/>
    <property type="molecule type" value="Genomic_DNA"/>
</dbReference>
<dbReference type="InterPro" id="IPR010982">
    <property type="entry name" value="Lambda_DNA-bd_dom_sf"/>
</dbReference>
<protein>
    <submittedName>
        <fullName evidence="6">Sucrose operon repressor</fullName>
    </submittedName>
</protein>
<keyword evidence="2" id="KW-0805">Transcription regulation</keyword>
<dbReference type="InterPro" id="IPR001761">
    <property type="entry name" value="Peripla_BP/Lac1_sug-bd_dom"/>
</dbReference>
<evidence type="ECO:0000313" key="6">
    <source>
        <dbReference type="EMBL" id="KRN23263.1"/>
    </source>
</evidence>
<organism evidence="6 7">
    <name type="scientific">Lacticaseibacillus camelliae DSM 22697 = JCM 13995</name>
    <dbReference type="NCBI Taxonomy" id="1423730"/>
    <lineage>
        <taxon>Bacteria</taxon>
        <taxon>Bacillati</taxon>
        <taxon>Bacillota</taxon>
        <taxon>Bacilli</taxon>
        <taxon>Lactobacillales</taxon>
        <taxon>Lactobacillaceae</taxon>
        <taxon>Lacticaseibacillus</taxon>
    </lineage>
</organism>
<dbReference type="GO" id="GO:0003700">
    <property type="term" value="F:DNA-binding transcription factor activity"/>
    <property type="evidence" value="ECO:0007669"/>
    <property type="project" value="TreeGrafter"/>
</dbReference>
<evidence type="ECO:0000256" key="3">
    <source>
        <dbReference type="ARBA" id="ARBA00023125"/>
    </source>
</evidence>
<dbReference type="Gene3D" id="3.40.50.2300">
    <property type="match status" value="2"/>
</dbReference>
<reference evidence="6 7" key="1">
    <citation type="journal article" date="2015" name="Genome Announc.">
        <title>Expanding the biotechnology potential of lactobacilli through comparative genomics of 213 strains and associated genera.</title>
        <authorList>
            <person name="Sun Z."/>
            <person name="Harris H.M."/>
            <person name="McCann A."/>
            <person name="Guo C."/>
            <person name="Argimon S."/>
            <person name="Zhang W."/>
            <person name="Yang X."/>
            <person name="Jeffery I.B."/>
            <person name="Cooney J.C."/>
            <person name="Kagawa T.F."/>
            <person name="Liu W."/>
            <person name="Song Y."/>
            <person name="Salvetti E."/>
            <person name="Wrobel A."/>
            <person name="Rasinkangas P."/>
            <person name="Parkhill J."/>
            <person name="Rea M.C."/>
            <person name="O'Sullivan O."/>
            <person name="Ritari J."/>
            <person name="Douillard F.P."/>
            <person name="Paul Ross R."/>
            <person name="Yang R."/>
            <person name="Briner A.E."/>
            <person name="Felis G.E."/>
            <person name="de Vos W.M."/>
            <person name="Barrangou R."/>
            <person name="Klaenhammer T.R."/>
            <person name="Caufield P.W."/>
            <person name="Cui Y."/>
            <person name="Zhang H."/>
            <person name="O'Toole P.W."/>
        </authorList>
    </citation>
    <scope>NUCLEOTIDE SEQUENCE [LARGE SCALE GENOMIC DNA]</scope>
    <source>
        <strain evidence="6 7">DSM 22697</strain>
    </source>
</reference>
<dbReference type="RefSeq" id="WP_056989344.1">
    <property type="nucleotide sequence ID" value="NZ_AYZJ01000028.1"/>
</dbReference>
<dbReference type="PROSITE" id="PS00356">
    <property type="entry name" value="HTH_LACI_1"/>
    <property type="match status" value="1"/>
</dbReference>
<dbReference type="InterPro" id="IPR000843">
    <property type="entry name" value="HTH_LacI"/>
</dbReference>
<keyword evidence="1" id="KW-0678">Repressor</keyword>
<name>A0A0R2F468_9LACO</name>
<comment type="caution">
    <text evidence="6">The sequence shown here is derived from an EMBL/GenBank/DDBJ whole genome shotgun (WGS) entry which is preliminary data.</text>
</comment>
<accession>A0A0R2F468</accession>
<dbReference type="GO" id="GO:0000976">
    <property type="term" value="F:transcription cis-regulatory region binding"/>
    <property type="evidence" value="ECO:0007669"/>
    <property type="project" value="TreeGrafter"/>
</dbReference>
<feature type="domain" description="HTH lacI-type" evidence="5">
    <location>
        <begin position="2"/>
        <end position="56"/>
    </location>
</feature>
<dbReference type="PRINTS" id="PR00036">
    <property type="entry name" value="HTHLACI"/>
</dbReference>
<dbReference type="Pfam" id="PF00532">
    <property type="entry name" value="Peripla_BP_1"/>
    <property type="match status" value="1"/>
</dbReference>
<proteinExistence type="predicted"/>
<dbReference type="Gene3D" id="1.10.260.40">
    <property type="entry name" value="lambda repressor-like DNA-binding domains"/>
    <property type="match status" value="1"/>
</dbReference>
<dbReference type="Proteomes" id="UP000050865">
    <property type="component" value="Unassembled WGS sequence"/>
</dbReference>
<evidence type="ECO:0000256" key="2">
    <source>
        <dbReference type="ARBA" id="ARBA00023015"/>
    </source>
</evidence>
<gene>
    <name evidence="6" type="ORF">FC75_GL001461</name>
</gene>
<evidence type="ECO:0000313" key="7">
    <source>
        <dbReference type="Proteomes" id="UP000050865"/>
    </source>
</evidence>
<dbReference type="STRING" id="1423730.FC75_GL001461"/>
<dbReference type="PANTHER" id="PTHR30146:SF95">
    <property type="entry name" value="RIBOSE OPERON REPRESSOR"/>
    <property type="match status" value="1"/>
</dbReference>
<dbReference type="CDD" id="cd06291">
    <property type="entry name" value="PBP1_Qymf-like"/>
    <property type="match status" value="1"/>
</dbReference>
<keyword evidence="4" id="KW-0804">Transcription</keyword>
<keyword evidence="3" id="KW-0238">DNA-binding</keyword>
<dbReference type="InterPro" id="IPR028082">
    <property type="entry name" value="Peripla_BP_I"/>
</dbReference>
<dbReference type="CDD" id="cd01392">
    <property type="entry name" value="HTH_LacI"/>
    <property type="match status" value="1"/>
</dbReference>
<dbReference type="PANTHER" id="PTHR30146">
    <property type="entry name" value="LACI-RELATED TRANSCRIPTIONAL REPRESSOR"/>
    <property type="match status" value="1"/>
</dbReference>
<sequence>MAKLADVAALAGVSITTVSRVINNYGAISAKTRTKVQSAMKELNYQPNSLARSLQGKRTKLIGLIFPGVSNPFFGDLVQCLENQLFDQGYRVILCNSANNAEKEAAYVRMLLANQVDGIISGTHNLTIKEYEAIAAPVIAFDRHLGTTIPIVSSDNFEGGRLATNALVKTGARNIWIVTGANRPLSPTNERLRGYQAVMRQSALTPHVLELPFSMSAQLKWVRLQQLIQTQRPEAVFATDDLTALMIEEIARTQKVAIPGQLKLIGYDGTAAVRTTHPGLATIVQPISALSKLMIDLLTTRIEDKNATLESQYVLPAELHAGTTLLGD</sequence>
<dbReference type="PATRIC" id="fig|1423730.4.peg.1533"/>